<dbReference type="Proteomes" id="UP000652761">
    <property type="component" value="Unassembled WGS sequence"/>
</dbReference>
<dbReference type="AlphaFoldDB" id="A0A843V4L8"/>
<dbReference type="PANTHER" id="PTHR33527">
    <property type="entry name" value="OS07G0274300 PROTEIN"/>
    <property type="match status" value="1"/>
</dbReference>
<comment type="caution">
    <text evidence="1">The sequence shown here is derived from an EMBL/GenBank/DDBJ whole genome shotgun (WGS) entry which is preliminary data.</text>
</comment>
<organism evidence="1 2">
    <name type="scientific">Colocasia esculenta</name>
    <name type="common">Wild taro</name>
    <name type="synonym">Arum esculentum</name>
    <dbReference type="NCBI Taxonomy" id="4460"/>
    <lineage>
        <taxon>Eukaryota</taxon>
        <taxon>Viridiplantae</taxon>
        <taxon>Streptophyta</taxon>
        <taxon>Embryophyta</taxon>
        <taxon>Tracheophyta</taxon>
        <taxon>Spermatophyta</taxon>
        <taxon>Magnoliopsida</taxon>
        <taxon>Liliopsida</taxon>
        <taxon>Araceae</taxon>
        <taxon>Aroideae</taxon>
        <taxon>Colocasieae</taxon>
        <taxon>Colocasia</taxon>
    </lineage>
</organism>
<dbReference type="EMBL" id="NMUH01001217">
    <property type="protein sequence ID" value="MQL90176.1"/>
    <property type="molecule type" value="Genomic_DNA"/>
</dbReference>
<dbReference type="PANTHER" id="PTHR33527:SF14">
    <property type="entry name" value="OS07G0274300 PROTEIN"/>
    <property type="match status" value="1"/>
</dbReference>
<evidence type="ECO:0000313" key="1">
    <source>
        <dbReference type="EMBL" id="MQL90176.1"/>
    </source>
</evidence>
<protein>
    <recommendedName>
        <fullName evidence="3">RRM domain-containing protein</fullName>
    </recommendedName>
</protein>
<evidence type="ECO:0008006" key="3">
    <source>
        <dbReference type="Google" id="ProtNLM"/>
    </source>
</evidence>
<accession>A0A843V4L8</accession>
<name>A0A843V4L8_COLES</name>
<gene>
    <name evidence="1" type="ORF">Taro_022764</name>
</gene>
<sequence>MAPHPAGLERHTSHGKTAFFNIGIAIDPSEPQPAPSQALPVAIPPSSTNLHLPPDPSSPPLLFLTLGTMDDPDSIPVDALLLFHSQERILFRRLVELGMEPISAMGILAFWMWLESVGHPSLTGDLVAMPGDKLMRIAAEGEPCVASVLLDPSSPVAIDARRRVSAASAVPGSPIDLGYLHTFWSLAREGLISILNDTCPYVFGDLLSDALKERADDQVGGSSRSVSTNDVREESVRMRAIGYSRVQNVSSGILGPYSDARARRGSTSDVWKPLIRTPNVEEAASTLAFMPPRKDTSSVIIPYGEGTSGVPHRSLHLGPRMEGSKVTGGYRGIFLPEGWDLYSRNILNMQQQIQKNNLQMMLGQSFRVPFCSSNGEMGMGRLSPPAGNMNYQGVGNALVPSNSMRIPARYSSSYAFMHQRLSKLNTKAQLWPEPYIPPDERTLFITFSNGYPLGARDLYDFFSRRYGGVEDIYIQETEGDDVPLYARAVFYLQSICLRVLAGNEKAKFMIKGRHVWARRYIPKRKRKGVYKEMRWCRPMRGE</sequence>
<keyword evidence="2" id="KW-1185">Reference proteome</keyword>
<reference evidence="1" key="1">
    <citation type="submission" date="2017-07" db="EMBL/GenBank/DDBJ databases">
        <title>Taro Niue Genome Assembly and Annotation.</title>
        <authorList>
            <person name="Atibalentja N."/>
            <person name="Keating K."/>
            <person name="Fields C.J."/>
        </authorList>
    </citation>
    <scope>NUCLEOTIDE SEQUENCE</scope>
    <source>
        <strain evidence="1">Niue_2</strain>
        <tissue evidence="1">Leaf</tissue>
    </source>
</reference>
<evidence type="ECO:0000313" key="2">
    <source>
        <dbReference type="Proteomes" id="UP000652761"/>
    </source>
</evidence>
<proteinExistence type="predicted"/>
<dbReference type="OrthoDB" id="1882251at2759"/>